<accession>A0A3N1HN76</accession>
<protein>
    <recommendedName>
        <fullName evidence="3">DUF1802 family protein</fullName>
    </recommendedName>
</protein>
<dbReference type="EMBL" id="RJKN01000003">
    <property type="protein sequence ID" value="ROP43977.1"/>
    <property type="molecule type" value="Genomic_DNA"/>
</dbReference>
<reference evidence="1 2" key="1">
    <citation type="journal article" date="2015" name="Stand. Genomic Sci.">
        <title>Genomic Encyclopedia of Bacterial and Archaeal Type Strains, Phase III: the genomes of soil and plant-associated and newly described type strains.</title>
        <authorList>
            <person name="Whitman W.B."/>
            <person name="Woyke T."/>
            <person name="Klenk H.P."/>
            <person name="Zhou Y."/>
            <person name="Lilburn T.G."/>
            <person name="Beck B.J."/>
            <person name="De Vos P."/>
            <person name="Vandamme P."/>
            <person name="Eisen J.A."/>
            <person name="Garrity G."/>
            <person name="Hugenholtz P."/>
            <person name="Kyrpides N.C."/>
        </authorList>
    </citation>
    <scope>NUCLEOTIDE SEQUENCE [LARGE SCALE GENOMIC DNA]</scope>
    <source>
        <strain evidence="1 2">CECT 7306</strain>
    </source>
</reference>
<evidence type="ECO:0008006" key="3">
    <source>
        <dbReference type="Google" id="ProtNLM"/>
    </source>
</evidence>
<dbReference type="PIRSF" id="PIRSF018957">
    <property type="entry name" value="UCP018957"/>
    <property type="match status" value="1"/>
</dbReference>
<evidence type="ECO:0000313" key="2">
    <source>
        <dbReference type="Proteomes" id="UP000276232"/>
    </source>
</evidence>
<keyword evidence="2" id="KW-1185">Reference proteome</keyword>
<name>A0A3N1HN76_9ACTN</name>
<gene>
    <name evidence="1" type="ORF">EDC03_1574</name>
</gene>
<dbReference type="Pfam" id="PF08819">
    <property type="entry name" value="DUF1802"/>
    <property type="match status" value="1"/>
</dbReference>
<proteinExistence type="predicted"/>
<dbReference type="Proteomes" id="UP000276232">
    <property type="component" value="Unassembled WGS sequence"/>
</dbReference>
<dbReference type="InParanoid" id="A0A3N1HN76"/>
<sequence>MAVATGGTAVGEVPALKEWGAVAHALLAGRQCLLLRKGGIHERRFVVGAPRPVLFPTVAHSHAEDVRPEHHDLLAPGAADSTDERVVVRCALAVRAVVPVERPEHLDELAPLHVWTTASAARRLDFRPRHLLTALVVEARPLLVPVEVARRPEHRGCSSWLDLAADLPGRPALGPPALDDAALAEAGRRVRSAVGGPGDADR</sequence>
<dbReference type="RefSeq" id="WP_241967086.1">
    <property type="nucleotide sequence ID" value="NZ_RJKN01000003.1"/>
</dbReference>
<dbReference type="InterPro" id="IPR008307">
    <property type="entry name" value="UCP018957"/>
</dbReference>
<dbReference type="InterPro" id="IPR014923">
    <property type="entry name" value="DUF1802"/>
</dbReference>
<dbReference type="AlphaFoldDB" id="A0A3N1HN76"/>
<organism evidence="1 2">
    <name type="scientific">Pseudokineococcus lusitanus</name>
    <dbReference type="NCBI Taxonomy" id="763993"/>
    <lineage>
        <taxon>Bacteria</taxon>
        <taxon>Bacillati</taxon>
        <taxon>Actinomycetota</taxon>
        <taxon>Actinomycetes</taxon>
        <taxon>Kineosporiales</taxon>
        <taxon>Kineosporiaceae</taxon>
        <taxon>Pseudokineococcus</taxon>
    </lineage>
</organism>
<evidence type="ECO:0000313" key="1">
    <source>
        <dbReference type="EMBL" id="ROP43977.1"/>
    </source>
</evidence>
<comment type="caution">
    <text evidence="1">The sequence shown here is derived from an EMBL/GenBank/DDBJ whole genome shotgun (WGS) entry which is preliminary data.</text>
</comment>